<evidence type="ECO:0000313" key="6">
    <source>
        <dbReference type="EMBL" id="MDY4378687.1"/>
    </source>
</evidence>
<organism evidence="6 7">
    <name type="scientific">Pectobacterium brasiliense</name>
    <dbReference type="NCBI Taxonomy" id="180957"/>
    <lineage>
        <taxon>Bacteria</taxon>
        <taxon>Pseudomonadati</taxon>
        <taxon>Pseudomonadota</taxon>
        <taxon>Gammaproteobacteria</taxon>
        <taxon>Enterobacterales</taxon>
        <taxon>Pectobacteriaceae</taxon>
        <taxon>Pectobacterium</taxon>
    </lineage>
</organism>
<feature type="signal peptide" evidence="4">
    <location>
        <begin position="1"/>
        <end position="20"/>
    </location>
</feature>
<reference evidence="6" key="1">
    <citation type="submission" date="2023-11" db="EMBL/GenBank/DDBJ databases">
        <title>Comparative genomics revealed phylogeny of phytopathogenic Pectobacterium aroidearum based on whole-genome sequencing and function of putative horizontal acquire islands in P. aroidearum PccS1.</title>
        <authorList>
            <person name="Fan J."/>
            <person name="Yang L."/>
        </authorList>
    </citation>
    <scope>NUCLEOTIDE SEQUENCE</scope>
    <source>
        <strain evidence="6">NJAU140</strain>
    </source>
</reference>
<feature type="chain" id="PRO_5043948115" evidence="4">
    <location>
        <begin position="21"/>
        <end position="562"/>
    </location>
</feature>
<comment type="caution">
    <text evidence="6">The sequence shown here is derived from an EMBL/GenBank/DDBJ whole genome shotgun (WGS) entry which is preliminary data.</text>
</comment>
<dbReference type="Pfam" id="PF00496">
    <property type="entry name" value="SBP_bac_5"/>
    <property type="match status" value="1"/>
</dbReference>
<dbReference type="FunFam" id="3.90.76.10:FF:000005">
    <property type="entry name" value="Peptide ABC transporter substrate-binding protein SapA"/>
    <property type="match status" value="1"/>
</dbReference>
<protein>
    <submittedName>
        <fullName evidence="6">ABC transporter substrate-binding protein SapA</fullName>
    </submittedName>
</protein>
<feature type="domain" description="Solute-binding protein family 5" evidence="5">
    <location>
        <begin position="83"/>
        <end position="460"/>
    </location>
</feature>
<dbReference type="InterPro" id="IPR030678">
    <property type="entry name" value="Peptide/Ni-bd"/>
</dbReference>
<evidence type="ECO:0000256" key="4">
    <source>
        <dbReference type="SAM" id="SignalP"/>
    </source>
</evidence>
<dbReference type="GO" id="GO:0030288">
    <property type="term" value="C:outer membrane-bounded periplasmic space"/>
    <property type="evidence" value="ECO:0007669"/>
    <property type="project" value="UniProtKB-ARBA"/>
</dbReference>
<dbReference type="InterPro" id="IPR023765">
    <property type="entry name" value="SBP_5_CS"/>
</dbReference>
<evidence type="ECO:0000313" key="7">
    <source>
        <dbReference type="Proteomes" id="UP001269968"/>
    </source>
</evidence>
<dbReference type="PANTHER" id="PTHR30290:SF28">
    <property type="entry name" value="ABC TRANSPORTER PERIPLASMIC-BINDING PROTEIN SAPA-RELATED"/>
    <property type="match status" value="1"/>
</dbReference>
<gene>
    <name evidence="6" type="primary">sapA</name>
    <name evidence="6" type="ORF">SOV92_12725</name>
</gene>
<keyword evidence="2 4" id="KW-0732">Signal</keyword>
<dbReference type="RefSeq" id="WP_320714463.1">
    <property type="nucleotide sequence ID" value="NZ_JAXHOZ010000049.1"/>
</dbReference>
<dbReference type="PANTHER" id="PTHR30290">
    <property type="entry name" value="PERIPLASMIC BINDING COMPONENT OF ABC TRANSPORTER"/>
    <property type="match status" value="1"/>
</dbReference>
<comment type="similarity">
    <text evidence="1">Belongs to the bacterial solute-binding protein 5 family.</text>
</comment>
<accession>A0AAW9HBQ2</accession>
<dbReference type="Gene3D" id="3.10.105.10">
    <property type="entry name" value="Dipeptide-binding Protein, Domain 3"/>
    <property type="match status" value="1"/>
</dbReference>
<sequence>MFGKTCFALALTWLTLPALAAPPSVLTPPAPLENIRQSGFVYCVNDVLNTFNPQMARSGVTIDTLAAQLYDRLLDVDPYTYRLMPELAQRWEVSDNGSTYRFYLRRDVPFQHTAWFSPTRNMNADDVIFSFQRMLDEKHPYHDVNGGEYPYFDSLQFADSVQSIRKLGEYSIEIRLNSPDASFLWHLATHYAPILSAEYAQRLAKEDKKELLDREPVGTGPYLLDEYRNGQYIRLTRNGNYWRGLPRMRQVVVDLGSGGTGRLSKLLTGECDVLAYPAASQLTILRNDPRLRLSLRPGMNVAYLAFNVRKPPLDDRRVREAIALAINNDRLMQSIYYGTAETAASILPRASWAYDNESQITEYNPQKARQILQELELTNLNLRLWVPSASQSYNPSPLKTAELIQADLAQIGVTVTIVPVEGRFQEARLMELSHDLTLAGWATDSNDPDSFFRPLLSCAAIRSQSNYAHWCDPTFDEVLQNALSSQQLSKRIDYYQQAQRILAEQLPVLPLASSLRLLAYRYDMKGLVLSPFGNASFAGVFREDQQAQQKPSAPETVEEAQP</sequence>
<dbReference type="InterPro" id="IPR000914">
    <property type="entry name" value="SBP_5_dom"/>
</dbReference>
<dbReference type="GO" id="GO:1904680">
    <property type="term" value="F:peptide transmembrane transporter activity"/>
    <property type="evidence" value="ECO:0007669"/>
    <property type="project" value="TreeGrafter"/>
</dbReference>
<evidence type="ECO:0000256" key="1">
    <source>
        <dbReference type="ARBA" id="ARBA00005695"/>
    </source>
</evidence>
<dbReference type="AlphaFoldDB" id="A0AAW9HBQ2"/>
<dbReference type="InterPro" id="IPR039424">
    <property type="entry name" value="SBP_5"/>
</dbReference>
<dbReference type="PROSITE" id="PS01040">
    <property type="entry name" value="SBP_BACTERIAL_5"/>
    <property type="match status" value="1"/>
</dbReference>
<feature type="region of interest" description="Disordered" evidence="3">
    <location>
        <begin position="543"/>
        <end position="562"/>
    </location>
</feature>
<dbReference type="Proteomes" id="UP001269968">
    <property type="component" value="Unassembled WGS sequence"/>
</dbReference>
<dbReference type="Gene3D" id="3.90.76.10">
    <property type="entry name" value="Dipeptide-binding Protein, Domain 1"/>
    <property type="match status" value="1"/>
</dbReference>
<dbReference type="SUPFAM" id="SSF53850">
    <property type="entry name" value="Periplasmic binding protein-like II"/>
    <property type="match status" value="1"/>
</dbReference>
<dbReference type="GO" id="GO:0015833">
    <property type="term" value="P:peptide transport"/>
    <property type="evidence" value="ECO:0007669"/>
    <property type="project" value="TreeGrafter"/>
</dbReference>
<dbReference type="CDD" id="cd08493">
    <property type="entry name" value="PBP2_DppA_like"/>
    <property type="match status" value="1"/>
</dbReference>
<evidence type="ECO:0000256" key="3">
    <source>
        <dbReference type="SAM" id="MobiDB-lite"/>
    </source>
</evidence>
<dbReference type="NCBIfam" id="NF011689">
    <property type="entry name" value="PRK15109.1"/>
    <property type="match status" value="1"/>
</dbReference>
<evidence type="ECO:0000256" key="2">
    <source>
        <dbReference type="ARBA" id="ARBA00022729"/>
    </source>
</evidence>
<evidence type="ECO:0000259" key="5">
    <source>
        <dbReference type="Pfam" id="PF00496"/>
    </source>
</evidence>
<dbReference type="Gene3D" id="3.40.190.10">
    <property type="entry name" value="Periplasmic binding protein-like II"/>
    <property type="match status" value="1"/>
</dbReference>
<dbReference type="EMBL" id="JAXHOZ010000049">
    <property type="protein sequence ID" value="MDY4378687.1"/>
    <property type="molecule type" value="Genomic_DNA"/>
</dbReference>
<dbReference type="PIRSF" id="PIRSF002741">
    <property type="entry name" value="MppA"/>
    <property type="match status" value="1"/>
</dbReference>
<name>A0AAW9HBQ2_9GAMM</name>
<dbReference type="GO" id="GO:0043190">
    <property type="term" value="C:ATP-binding cassette (ABC) transporter complex"/>
    <property type="evidence" value="ECO:0007669"/>
    <property type="project" value="InterPro"/>
</dbReference>
<proteinExistence type="inferred from homology"/>